<evidence type="ECO:0000256" key="1">
    <source>
        <dbReference type="ARBA" id="ARBA00022490"/>
    </source>
</evidence>
<keyword evidence="5" id="KW-1185">Reference proteome</keyword>
<dbReference type="GO" id="GO:0016783">
    <property type="term" value="F:sulfurtransferase activity"/>
    <property type="evidence" value="ECO:0007669"/>
    <property type="project" value="TreeGrafter"/>
</dbReference>
<dbReference type="InterPro" id="IPR014729">
    <property type="entry name" value="Rossmann-like_a/b/a_fold"/>
</dbReference>
<comment type="function">
    <text evidence="3">Plays a central role in 2-thiolation of mcm(5)S(2)U at tRNA wobble positions of tRNA(Lys), tRNA(Glu) and tRNA(Gln). May act by forming a heterodimer with NCS6 that ligates sulfur from thiocarboxylated URM1 onto the uridine of tRNAs at wobble position. Prior mcm(5) tRNA modification by the elongator complex is required for 2-thiolation. May also be involved in protein urmylation.</text>
</comment>
<evidence type="ECO:0000313" key="5">
    <source>
        <dbReference type="Proteomes" id="UP000054771"/>
    </source>
</evidence>
<dbReference type="AlphaFoldDB" id="A0A0U5GR87"/>
<evidence type="ECO:0000256" key="2">
    <source>
        <dbReference type="ARBA" id="ARBA00022694"/>
    </source>
</evidence>
<gene>
    <name evidence="3" type="primary">NCS2</name>
    <name evidence="3" type="synonym">CTU2</name>
    <name evidence="4" type="ORF">ASPCAL04472</name>
</gene>
<dbReference type="GO" id="GO:0000049">
    <property type="term" value="F:tRNA binding"/>
    <property type="evidence" value="ECO:0007669"/>
    <property type="project" value="InterPro"/>
</dbReference>
<comment type="subcellular location">
    <subcellularLocation>
        <location evidence="3">Cytoplasm</location>
    </subcellularLocation>
</comment>
<keyword evidence="2 3" id="KW-0819">tRNA processing</keyword>
<organism evidence="4 5">
    <name type="scientific">Aspergillus calidoustus</name>
    <dbReference type="NCBI Taxonomy" id="454130"/>
    <lineage>
        <taxon>Eukaryota</taxon>
        <taxon>Fungi</taxon>
        <taxon>Dikarya</taxon>
        <taxon>Ascomycota</taxon>
        <taxon>Pezizomycotina</taxon>
        <taxon>Eurotiomycetes</taxon>
        <taxon>Eurotiomycetidae</taxon>
        <taxon>Eurotiales</taxon>
        <taxon>Aspergillaceae</taxon>
        <taxon>Aspergillus</taxon>
        <taxon>Aspergillus subgen. Nidulantes</taxon>
    </lineage>
</organism>
<protein>
    <recommendedName>
        <fullName evidence="3">Cytoplasmic tRNA 2-thiolation protein 2</fullName>
    </recommendedName>
</protein>
<dbReference type="GO" id="GO:0005829">
    <property type="term" value="C:cytosol"/>
    <property type="evidence" value="ECO:0007669"/>
    <property type="project" value="TreeGrafter"/>
</dbReference>
<dbReference type="HAMAP" id="MF_03054">
    <property type="entry name" value="CTU2"/>
    <property type="match status" value="1"/>
</dbReference>
<dbReference type="UniPathway" id="UPA00988"/>
<dbReference type="Pfam" id="PF10288">
    <property type="entry name" value="CTU2"/>
    <property type="match status" value="1"/>
</dbReference>
<dbReference type="EMBL" id="CDMC01000003">
    <property type="protein sequence ID" value="CEL03316.1"/>
    <property type="molecule type" value="Genomic_DNA"/>
</dbReference>
<dbReference type="GO" id="GO:0032447">
    <property type="term" value="P:protein urmylation"/>
    <property type="evidence" value="ECO:0007669"/>
    <property type="project" value="UniProtKB-UniRule"/>
</dbReference>
<dbReference type="GO" id="GO:0016779">
    <property type="term" value="F:nucleotidyltransferase activity"/>
    <property type="evidence" value="ECO:0007669"/>
    <property type="project" value="UniProtKB-UniRule"/>
</dbReference>
<dbReference type="OMA" id="KQRKQMM"/>
<comment type="pathway">
    <text evidence="3">tRNA modification; 5-methoxycarbonylmethyl-2-thiouridine-tRNA biosynthesis.</text>
</comment>
<name>A0A0U5GR87_ASPCI</name>
<dbReference type="GO" id="GO:0002143">
    <property type="term" value="P:tRNA wobble position uridine thiolation"/>
    <property type="evidence" value="ECO:0007669"/>
    <property type="project" value="TreeGrafter"/>
</dbReference>
<dbReference type="SUPFAM" id="SSF52402">
    <property type="entry name" value="Adenine nucleotide alpha hydrolases-like"/>
    <property type="match status" value="1"/>
</dbReference>
<comment type="similarity">
    <text evidence="3">Belongs to the CTU2/NCS2 family.</text>
</comment>
<evidence type="ECO:0000313" key="4">
    <source>
        <dbReference type="EMBL" id="CEL03316.1"/>
    </source>
</evidence>
<sequence>MPGKELSSPCMDCRDNESIFLIRSRRLCRDCYTRFVGYKVLRRTEQYRLRKSVPGAARGKLLLPLSCGLASSVLLHMIHTQMKEQRSRPHAPDGFDLHVLTIDPQSISSSNLPLGEVLESLQQRFPLASFTQLSLHTIWELVPDLRDVFPGYAGEDFRDDSSLSPKERLDAFRASISSNTSAADVDSVLLTRLIVAFAKSINCFGIIWGDSDDRLAAKTLASVAKGRGSSLTWQVSDGMTPFGLEFSFPLRDLFTAELQNYADSFSELADIIIPDAPFSDNILTKNLSIDQLMLRYVSSQGAKYPGVMSNVTRTANKLQASRMSTNGSRCALCDTFICNSKGVYSQTPRTATTDPKYSSLPELCYACDRSRPGLS</sequence>
<dbReference type="PANTHER" id="PTHR20882">
    <property type="entry name" value="CYTOPLASMIC TRNA 2-THIOLATION PROTEIN 2"/>
    <property type="match status" value="1"/>
</dbReference>
<evidence type="ECO:0000256" key="3">
    <source>
        <dbReference type="HAMAP-Rule" id="MF_03054"/>
    </source>
</evidence>
<dbReference type="InterPro" id="IPR019407">
    <property type="entry name" value="CTU2"/>
</dbReference>
<accession>A0A0U5GR87</accession>
<dbReference type="Proteomes" id="UP000054771">
    <property type="component" value="Unassembled WGS sequence"/>
</dbReference>
<dbReference type="OrthoDB" id="25129at2759"/>
<dbReference type="PANTHER" id="PTHR20882:SF14">
    <property type="entry name" value="CYTOPLASMIC TRNA 2-THIOLATION PROTEIN 2"/>
    <property type="match status" value="1"/>
</dbReference>
<proteinExistence type="inferred from homology"/>
<reference evidence="5" key="1">
    <citation type="journal article" date="2016" name="Genome Announc.">
        <title>Draft genome sequences of fungus Aspergillus calidoustus.</title>
        <authorList>
            <person name="Horn F."/>
            <person name="Linde J."/>
            <person name="Mattern D.J."/>
            <person name="Walther G."/>
            <person name="Guthke R."/>
            <person name="Scherlach K."/>
            <person name="Martin K."/>
            <person name="Brakhage A.A."/>
            <person name="Petzke L."/>
            <person name="Valiante V."/>
        </authorList>
    </citation>
    <scope>NUCLEOTIDE SEQUENCE [LARGE SCALE GENOMIC DNA]</scope>
    <source>
        <strain evidence="5">SF006504</strain>
    </source>
</reference>
<keyword evidence="1 3" id="KW-0963">Cytoplasm</keyword>
<dbReference type="Gene3D" id="3.40.50.620">
    <property type="entry name" value="HUPs"/>
    <property type="match status" value="1"/>
</dbReference>
<dbReference type="FunFam" id="3.40.50.620:FF:000143">
    <property type="entry name" value="Cytoplasmic tRNA 2-thiolation protein 2"/>
    <property type="match status" value="1"/>
</dbReference>
<dbReference type="STRING" id="454130.A0A0U5GR87"/>